<feature type="transmembrane region" description="Helical" evidence="10">
    <location>
        <begin position="987"/>
        <end position="1012"/>
    </location>
</feature>
<dbReference type="EMBL" id="LN902842">
    <property type="protein sequence ID" value="CDS42062.1"/>
    <property type="molecule type" value="Genomic_DNA"/>
</dbReference>
<gene>
    <name evidence="12" type="ORF">EmuJ_000975900</name>
</gene>
<sequence length="1100" mass="122719">MLTKVGFQRFHLSFTLPFLLYHVFLIIPMAVPNNISQVYLFLQEEEIPVGKVVLSASRAIYLAKVYAERGVYSVAIEEPPDPSLEFYYPESLFNMSTKNNYFSINTHTGMITTSRRLDFDDPELEADGCISNKANSLIKVFQRNNLFSIKTASYCCFSLQITSVREDVLQLYICIGDINDNAPKWDLKSFDGTSFGHEKSALTLKVPENLQLGNAIDLPPATDLDSGSNKAISYEMWPGLPEFEMVWNATTSKLYLVLNQELDREVEPTYKFSLIARDGGVEPNTAALSVTIDVQDVNDNDPLFEKSVYFVTIPENTKISSQIIQVKAVDLDFGNNAEVTYSISTLTDPEFGQMFIVDPTTGWVKLAQELDFENYKQISLTITAWDRGEPQRQSTCMVEITLTDANDNAPKLLFEPGSLTNFALVPENEIAGRIVAVFTASDEDSEANGETECWIKFVSKNEADFVMKGAEDENEEEDEEGNGKMEAHNFFKLEPMALPFEKVYQLSTAAVFDREEGRKYRVFIMCSDKGLPSQSTTGSVLVRIQDVNDHSPEFPTSHFTIRAAENHQIGVPLFTLTAEDPDEGENATVSYHLISPEDLFTLNNQTGEVSLRQPLDYEKQTHHNFTLLAVDGGQPALTGSVTVTLFIEDINDNAPVVTSDLLLSAWENHSAADPIGALSAIDLDSGLNGDFYFKIASIKPCFCGAPPTGEKVPDLNDSLCSWALEMVNKCDINSVEKTHRLCSRAPLKYTPSWTSKEYRRFLMTERGDLYLRYPNLDRETVPVYLIQGVVTDRGHPPQRTTFCAIVVVKDVNDCHPKFTFPAFTNNTVLVRLPIHRGEPLVQLHATDNDANENGELRFAFAEEPESSVANFFDIHPFTGLMVSKYNLQLGDLEFLGPTSSILKQTHAVRIKVADLGTPSLVSYANLRVRFQVRSNGNLEADFPSLKEQLFLQRWQQQHQIADPFEEYGAPQADLTRSFGRTTWQSSVVFIILCAFFLILLLLLAVLLLAIFIRRSLHPLSPYSPTTTTASALTAAAASRRVPMTLFVSPMHHHQNPNYQLSGSSLTLPLPITPSHRLPHDLPQTSGLSGSGDLSIDSSAV</sequence>
<dbReference type="STRING" id="6211.A0A068YIQ8"/>
<dbReference type="FunFam" id="2.60.40.60:FF:000020">
    <property type="entry name" value="Dachsous cadherin-related 1b"/>
    <property type="match status" value="1"/>
</dbReference>
<dbReference type="GO" id="GO:0007156">
    <property type="term" value="P:homophilic cell adhesion via plasma membrane adhesion molecules"/>
    <property type="evidence" value="ECO:0007669"/>
    <property type="project" value="InterPro"/>
</dbReference>
<evidence type="ECO:0000256" key="10">
    <source>
        <dbReference type="SAM" id="Phobius"/>
    </source>
</evidence>
<dbReference type="CDD" id="cd11304">
    <property type="entry name" value="Cadherin_repeat"/>
    <property type="match status" value="7"/>
</dbReference>
<dbReference type="OrthoDB" id="6252479at2759"/>
<evidence type="ECO:0000256" key="4">
    <source>
        <dbReference type="ARBA" id="ARBA00022837"/>
    </source>
</evidence>
<dbReference type="FunFam" id="2.60.40.60:FF:000276">
    <property type="entry name" value="FAT atypical cadherin 2"/>
    <property type="match status" value="1"/>
</dbReference>
<name>A0A068YIQ8_ECHMU</name>
<feature type="compositionally biased region" description="Low complexity" evidence="9">
    <location>
        <begin position="1085"/>
        <end position="1100"/>
    </location>
</feature>
<keyword evidence="6 10" id="KW-0472">Membrane</keyword>
<feature type="domain" description="Cadherin" evidence="11">
    <location>
        <begin position="72"/>
        <end position="185"/>
    </location>
</feature>
<evidence type="ECO:0000259" key="11">
    <source>
        <dbReference type="PROSITE" id="PS50268"/>
    </source>
</evidence>
<dbReference type="PANTHER" id="PTHR24028">
    <property type="entry name" value="CADHERIN-87A"/>
    <property type="match status" value="1"/>
</dbReference>
<feature type="region of interest" description="Disordered" evidence="9">
    <location>
        <begin position="1080"/>
        <end position="1100"/>
    </location>
</feature>
<evidence type="ECO:0000256" key="2">
    <source>
        <dbReference type="ARBA" id="ARBA00022692"/>
    </source>
</evidence>
<dbReference type="SMART" id="SM00112">
    <property type="entry name" value="CA"/>
    <property type="match status" value="5"/>
</dbReference>
<dbReference type="InterPro" id="IPR002126">
    <property type="entry name" value="Cadherin-like_dom"/>
</dbReference>
<reference evidence="12" key="1">
    <citation type="journal article" date="2013" name="Nature">
        <title>The genomes of four tapeworm species reveal adaptations to parasitism.</title>
        <authorList>
            <person name="Tsai I.J."/>
            <person name="Zarowiecki M."/>
            <person name="Holroyd N."/>
            <person name="Garciarrubio A."/>
            <person name="Sanchez-Flores A."/>
            <person name="Brooks K.L."/>
            <person name="Tracey A."/>
            <person name="Bobes R.J."/>
            <person name="Fragoso G."/>
            <person name="Sciutto E."/>
            <person name="Aslett M."/>
            <person name="Beasley H."/>
            <person name="Bennett H.M."/>
            <person name="Cai J."/>
            <person name="Camicia F."/>
            <person name="Clark R."/>
            <person name="Cucher M."/>
            <person name="De Silva N."/>
            <person name="Day T.A."/>
            <person name="Deplazes P."/>
            <person name="Estrada K."/>
            <person name="Fernandez C."/>
            <person name="Holland P.W."/>
            <person name="Hou J."/>
            <person name="Hu S."/>
            <person name="Huckvale T."/>
            <person name="Hung S.S."/>
            <person name="Kamenetzky L."/>
            <person name="Keane J.A."/>
            <person name="Kiss F."/>
            <person name="Koziol U."/>
            <person name="Lambert O."/>
            <person name="Liu K."/>
            <person name="Luo X."/>
            <person name="Luo Y."/>
            <person name="Macchiaroli N."/>
            <person name="Nichol S."/>
            <person name="Paps J."/>
            <person name="Parkinson J."/>
            <person name="Pouchkina-Stantcheva N."/>
            <person name="Riddiford N."/>
            <person name="Rosenzvit M."/>
            <person name="Salinas G."/>
            <person name="Wasmuth J.D."/>
            <person name="Zamanian M."/>
            <person name="Zheng Y."/>
            <person name="Cai X."/>
            <person name="Soberon X."/>
            <person name="Olson P.D."/>
            <person name="Laclette J.P."/>
            <person name="Brehm K."/>
            <person name="Berriman M."/>
            <person name="Garciarrubio A."/>
            <person name="Bobes R.J."/>
            <person name="Fragoso G."/>
            <person name="Sanchez-Flores A."/>
            <person name="Estrada K."/>
            <person name="Cevallos M.A."/>
            <person name="Morett E."/>
            <person name="Gonzalez V."/>
            <person name="Portillo T."/>
            <person name="Ochoa-Leyva A."/>
            <person name="Jose M.V."/>
            <person name="Sciutto E."/>
            <person name="Landa A."/>
            <person name="Jimenez L."/>
            <person name="Valdes V."/>
            <person name="Carrero J.C."/>
            <person name="Larralde C."/>
            <person name="Morales-Montor J."/>
            <person name="Limon-Lason J."/>
            <person name="Soberon X."/>
            <person name="Laclette J.P."/>
        </authorList>
    </citation>
    <scope>NUCLEOTIDE SEQUENCE [LARGE SCALE GENOMIC DNA]</scope>
</reference>
<accession>A0A068YIQ8</accession>
<dbReference type="AlphaFoldDB" id="A0A068YIQ8"/>
<dbReference type="PROSITE" id="PS50268">
    <property type="entry name" value="CADHERIN_2"/>
    <property type="match status" value="7"/>
</dbReference>
<dbReference type="InterPro" id="IPR020894">
    <property type="entry name" value="Cadherin_CS"/>
</dbReference>
<dbReference type="OMA" id="EFEMVWN"/>
<evidence type="ECO:0000256" key="5">
    <source>
        <dbReference type="ARBA" id="ARBA00022989"/>
    </source>
</evidence>
<evidence type="ECO:0000256" key="7">
    <source>
        <dbReference type="ARBA" id="ARBA00023180"/>
    </source>
</evidence>
<keyword evidence="5 10" id="KW-1133">Transmembrane helix</keyword>
<feature type="domain" description="Cadherin" evidence="11">
    <location>
        <begin position="555"/>
        <end position="657"/>
    </location>
</feature>
<feature type="domain" description="Cadherin" evidence="11">
    <location>
        <begin position="198"/>
        <end position="304"/>
    </location>
</feature>
<dbReference type="GO" id="GO:0005509">
    <property type="term" value="F:calcium ion binding"/>
    <property type="evidence" value="ECO:0007669"/>
    <property type="project" value="UniProtKB-UniRule"/>
</dbReference>
<dbReference type="GO" id="GO:0005886">
    <property type="term" value="C:plasma membrane"/>
    <property type="evidence" value="ECO:0007669"/>
    <property type="project" value="InterPro"/>
</dbReference>
<evidence type="ECO:0000313" key="12">
    <source>
        <dbReference type="EMBL" id="CDS42062.1"/>
    </source>
</evidence>
<feature type="domain" description="Cadherin" evidence="11">
    <location>
        <begin position="305"/>
        <end position="412"/>
    </location>
</feature>
<feature type="domain" description="Cadherin" evidence="11">
    <location>
        <begin position="425"/>
        <end position="554"/>
    </location>
</feature>
<keyword evidence="2 10" id="KW-0812">Transmembrane</keyword>
<dbReference type="FunFam" id="2.60.40.60:FF:000092">
    <property type="entry name" value="Protocadherin 8"/>
    <property type="match status" value="1"/>
</dbReference>
<evidence type="ECO:0000256" key="6">
    <source>
        <dbReference type="ARBA" id="ARBA00023136"/>
    </source>
</evidence>
<feature type="transmembrane region" description="Helical" evidence="10">
    <location>
        <begin position="12"/>
        <end position="31"/>
    </location>
</feature>
<evidence type="ECO:0000313" key="13">
    <source>
        <dbReference type="Proteomes" id="UP000017246"/>
    </source>
</evidence>
<keyword evidence="3" id="KW-0677">Repeat</keyword>
<keyword evidence="4 8" id="KW-0106">Calcium</keyword>
<dbReference type="SUPFAM" id="SSF49313">
    <property type="entry name" value="Cadherin-like"/>
    <property type="match status" value="6"/>
</dbReference>
<dbReference type="Proteomes" id="UP000017246">
    <property type="component" value="Unassembled WGS sequence"/>
</dbReference>
<keyword evidence="13" id="KW-1185">Reference proteome</keyword>
<keyword evidence="7" id="KW-0325">Glycoprotein</keyword>
<dbReference type="PANTHER" id="PTHR24028:SF146">
    <property type="entry name" value="CADHERIN 96CB, ISOFORM D-RELATED"/>
    <property type="match status" value="1"/>
</dbReference>
<evidence type="ECO:0000256" key="1">
    <source>
        <dbReference type="ARBA" id="ARBA00004167"/>
    </source>
</evidence>
<dbReference type="eggNOG" id="KOG3594">
    <property type="taxonomic scope" value="Eukaryota"/>
</dbReference>
<reference evidence="12" key="2">
    <citation type="submission" date="2015-11" db="EMBL/GenBank/DDBJ databases">
        <authorList>
            <person name="Zhang Y."/>
            <person name="Guo Z."/>
        </authorList>
    </citation>
    <scope>NUCLEOTIDE SEQUENCE</scope>
</reference>
<dbReference type="Pfam" id="PF00028">
    <property type="entry name" value="Cadherin"/>
    <property type="match status" value="3"/>
</dbReference>
<dbReference type="Gene3D" id="2.60.40.60">
    <property type="entry name" value="Cadherins"/>
    <property type="match status" value="7"/>
</dbReference>
<proteinExistence type="predicted"/>
<evidence type="ECO:0000256" key="3">
    <source>
        <dbReference type="ARBA" id="ARBA00022737"/>
    </source>
</evidence>
<feature type="domain" description="Cadherin" evidence="11">
    <location>
        <begin position="837"/>
        <end position="945"/>
    </location>
</feature>
<protein>
    <submittedName>
        <fullName evidence="12">Protocadherin 8</fullName>
    </submittedName>
</protein>
<organism evidence="12 13">
    <name type="scientific">Echinococcus multilocularis</name>
    <name type="common">Fox tapeworm</name>
    <dbReference type="NCBI Taxonomy" id="6211"/>
    <lineage>
        <taxon>Eukaryota</taxon>
        <taxon>Metazoa</taxon>
        <taxon>Spiralia</taxon>
        <taxon>Lophotrochozoa</taxon>
        <taxon>Platyhelminthes</taxon>
        <taxon>Cestoda</taxon>
        <taxon>Eucestoda</taxon>
        <taxon>Cyclophyllidea</taxon>
        <taxon>Taeniidae</taxon>
        <taxon>Echinococcus</taxon>
    </lineage>
</organism>
<dbReference type="InterPro" id="IPR015919">
    <property type="entry name" value="Cadherin-like_sf"/>
</dbReference>
<evidence type="ECO:0000256" key="9">
    <source>
        <dbReference type="SAM" id="MobiDB-lite"/>
    </source>
</evidence>
<feature type="domain" description="Cadherin" evidence="11">
    <location>
        <begin position="667"/>
        <end position="818"/>
    </location>
</feature>
<evidence type="ECO:0000256" key="8">
    <source>
        <dbReference type="PROSITE-ProRule" id="PRU00043"/>
    </source>
</evidence>
<dbReference type="PROSITE" id="PS00232">
    <property type="entry name" value="CADHERIN_1"/>
    <property type="match status" value="2"/>
</dbReference>
<dbReference type="PRINTS" id="PR00205">
    <property type="entry name" value="CADHERIN"/>
</dbReference>
<comment type="subcellular location">
    <subcellularLocation>
        <location evidence="1">Membrane</location>
        <topology evidence="1">Single-pass membrane protein</topology>
    </subcellularLocation>
</comment>
<dbReference type="InterPro" id="IPR050174">
    <property type="entry name" value="Protocadherin/Cadherin-CA"/>
</dbReference>